<dbReference type="NCBIfam" id="TIGR00233">
    <property type="entry name" value="trpS"/>
    <property type="match status" value="1"/>
</dbReference>
<dbReference type="PROSITE" id="PS00178">
    <property type="entry name" value="AA_TRNA_LIGASE_I"/>
    <property type="match status" value="1"/>
</dbReference>
<keyword evidence="16" id="KW-1185">Reference proteome</keyword>
<dbReference type="InterPro" id="IPR002305">
    <property type="entry name" value="aa-tRNA-synth_Ic"/>
</dbReference>
<dbReference type="SUPFAM" id="SSF52374">
    <property type="entry name" value="Nucleotidylyl transferase"/>
    <property type="match status" value="1"/>
</dbReference>
<comment type="subcellular location">
    <subcellularLocation>
        <location evidence="1">Mitochondrion matrix</location>
    </subcellularLocation>
</comment>
<comment type="similarity">
    <text evidence="2 14">Belongs to the class-I aminoacyl-tRNA synthetase family.</text>
</comment>
<dbReference type="Gene3D" id="3.40.50.620">
    <property type="entry name" value="HUPs"/>
    <property type="match status" value="1"/>
</dbReference>
<dbReference type="InterPro" id="IPR002306">
    <property type="entry name" value="Trp-tRNA-ligase"/>
</dbReference>
<evidence type="ECO:0000313" key="15">
    <source>
        <dbReference type="EMBL" id="KAK9888836.1"/>
    </source>
</evidence>
<dbReference type="GO" id="GO:0004830">
    <property type="term" value="F:tryptophan-tRNA ligase activity"/>
    <property type="evidence" value="ECO:0007669"/>
    <property type="project" value="UniProtKB-EC"/>
</dbReference>
<keyword evidence="8 14" id="KW-0030">Aminoacyl-tRNA synthetase</keyword>
<evidence type="ECO:0000256" key="14">
    <source>
        <dbReference type="RuleBase" id="RU363036"/>
    </source>
</evidence>
<evidence type="ECO:0000256" key="11">
    <source>
        <dbReference type="ARBA" id="ARBA00059972"/>
    </source>
</evidence>
<keyword evidence="5 14" id="KW-0547">Nucleotide-binding</keyword>
<evidence type="ECO:0000313" key="16">
    <source>
        <dbReference type="Proteomes" id="UP001431783"/>
    </source>
</evidence>
<evidence type="ECO:0000256" key="10">
    <source>
        <dbReference type="ARBA" id="ARBA00049929"/>
    </source>
</evidence>
<evidence type="ECO:0000256" key="7">
    <source>
        <dbReference type="ARBA" id="ARBA00022917"/>
    </source>
</evidence>
<dbReference type="FunFam" id="1.10.240.10:FF:000002">
    <property type="entry name" value="Tryptophan--tRNA ligase"/>
    <property type="match status" value="1"/>
</dbReference>
<keyword evidence="7 14" id="KW-0648">Protein biosynthesis</keyword>
<evidence type="ECO:0000256" key="8">
    <source>
        <dbReference type="ARBA" id="ARBA00023146"/>
    </source>
</evidence>
<dbReference type="HAMAP" id="MF_00140_B">
    <property type="entry name" value="Trp_tRNA_synth_B"/>
    <property type="match status" value="1"/>
</dbReference>
<dbReference type="CDD" id="cd00806">
    <property type="entry name" value="TrpRS_core"/>
    <property type="match status" value="1"/>
</dbReference>
<keyword evidence="6 14" id="KW-0067">ATP-binding</keyword>
<evidence type="ECO:0000256" key="2">
    <source>
        <dbReference type="ARBA" id="ARBA00005594"/>
    </source>
</evidence>
<name>A0AAW1UZN6_9CUCU</name>
<evidence type="ECO:0000256" key="9">
    <source>
        <dbReference type="ARBA" id="ARBA00030268"/>
    </source>
</evidence>
<organism evidence="15 16">
    <name type="scientific">Henosepilachna vigintioctopunctata</name>
    <dbReference type="NCBI Taxonomy" id="420089"/>
    <lineage>
        <taxon>Eukaryota</taxon>
        <taxon>Metazoa</taxon>
        <taxon>Ecdysozoa</taxon>
        <taxon>Arthropoda</taxon>
        <taxon>Hexapoda</taxon>
        <taxon>Insecta</taxon>
        <taxon>Pterygota</taxon>
        <taxon>Neoptera</taxon>
        <taxon>Endopterygota</taxon>
        <taxon>Coleoptera</taxon>
        <taxon>Polyphaga</taxon>
        <taxon>Cucujiformia</taxon>
        <taxon>Coccinelloidea</taxon>
        <taxon>Coccinellidae</taxon>
        <taxon>Epilachninae</taxon>
        <taxon>Epilachnini</taxon>
        <taxon>Henosepilachna</taxon>
    </lineage>
</organism>
<keyword evidence="4 14" id="KW-0436">Ligase</keyword>
<dbReference type="PANTHER" id="PTHR43766:SF1">
    <property type="entry name" value="TRYPTOPHAN--TRNA LIGASE, MITOCHONDRIAL"/>
    <property type="match status" value="1"/>
</dbReference>
<dbReference type="InterPro" id="IPR024109">
    <property type="entry name" value="Trp-tRNA-ligase_bac-type"/>
</dbReference>
<accession>A0AAW1UZN6</accession>
<dbReference type="Proteomes" id="UP001431783">
    <property type="component" value="Unassembled WGS sequence"/>
</dbReference>
<evidence type="ECO:0000256" key="12">
    <source>
        <dbReference type="ARBA" id="ARBA00069760"/>
    </source>
</evidence>
<dbReference type="FunFam" id="3.40.50.620:FF:000082">
    <property type="entry name" value="MSW1p Mitochondrial tryptophanyl-tRNA synthetase"/>
    <property type="match status" value="1"/>
</dbReference>
<evidence type="ECO:0000256" key="6">
    <source>
        <dbReference type="ARBA" id="ARBA00022840"/>
    </source>
</evidence>
<comment type="function">
    <text evidence="11">Catalyzes the attachment of tryptophan to tRNA(Trp) in a two-step reaction: tryptophan is first activated by ATP to form Trp-AMP and then transferred to the acceptor end of tRNA(Trp).</text>
</comment>
<dbReference type="PANTHER" id="PTHR43766">
    <property type="entry name" value="TRYPTOPHAN--TRNA LIGASE, MITOCHONDRIAL"/>
    <property type="match status" value="1"/>
</dbReference>
<dbReference type="InterPro" id="IPR001412">
    <property type="entry name" value="aa-tRNA-synth_I_CS"/>
</dbReference>
<dbReference type="EMBL" id="JARQZJ010000121">
    <property type="protein sequence ID" value="KAK9888836.1"/>
    <property type="molecule type" value="Genomic_DNA"/>
</dbReference>
<evidence type="ECO:0000256" key="1">
    <source>
        <dbReference type="ARBA" id="ARBA00004305"/>
    </source>
</evidence>
<comment type="caution">
    <text evidence="15">The sequence shown here is derived from an EMBL/GenBank/DDBJ whole genome shotgun (WGS) entry which is preliminary data.</text>
</comment>
<dbReference type="GO" id="GO:0005759">
    <property type="term" value="C:mitochondrial matrix"/>
    <property type="evidence" value="ECO:0007669"/>
    <property type="project" value="UniProtKB-SubCell"/>
</dbReference>
<dbReference type="AlphaFoldDB" id="A0AAW1UZN6"/>
<gene>
    <name evidence="15" type="ORF">WA026_001062</name>
</gene>
<reference evidence="15 16" key="1">
    <citation type="submission" date="2023-03" db="EMBL/GenBank/DDBJ databases">
        <title>Genome insight into feeding habits of ladybird beetles.</title>
        <authorList>
            <person name="Li H.-S."/>
            <person name="Huang Y.-H."/>
            <person name="Pang H."/>
        </authorList>
    </citation>
    <scope>NUCLEOTIDE SEQUENCE [LARGE SCALE GENOMIC DNA]</scope>
    <source>
        <strain evidence="15">SYSU_2023b</strain>
        <tissue evidence="15">Whole body</tissue>
    </source>
</reference>
<protein>
    <recommendedName>
        <fullName evidence="12">Tryptophan--tRNA ligase, mitochondrial</fullName>
        <ecNumber evidence="3">6.1.1.2</ecNumber>
    </recommendedName>
    <alternativeName>
        <fullName evidence="13">(Mt)TrpRS</fullName>
    </alternativeName>
    <alternativeName>
        <fullName evidence="9">Tryptophanyl-tRNA synthetase</fullName>
    </alternativeName>
</protein>
<dbReference type="GO" id="GO:0070183">
    <property type="term" value="P:mitochondrial tryptophanyl-tRNA aminoacylation"/>
    <property type="evidence" value="ECO:0007669"/>
    <property type="project" value="TreeGrafter"/>
</dbReference>
<dbReference type="GO" id="GO:0005524">
    <property type="term" value="F:ATP binding"/>
    <property type="evidence" value="ECO:0007669"/>
    <property type="project" value="UniProtKB-KW"/>
</dbReference>
<dbReference type="EC" id="6.1.1.2" evidence="3"/>
<dbReference type="Pfam" id="PF00579">
    <property type="entry name" value="tRNA-synt_1b"/>
    <property type="match status" value="1"/>
</dbReference>
<proteinExistence type="inferred from homology"/>
<dbReference type="PRINTS" id="PR01039">
    <property type="entry name" value="TRNASYNTHTRP"/>
</dbReference>
<dbReference type="InterPro" id="IPR050203">
    <property type="entry name" value="Trp-tRNA_synthetase"/>
</dbReference>
<dbReference type="Gene3D" id="1.10.240.10">
    <property type="entry name" value="Tyrosyl-Transfer RNA Synthetase"/>
    <property type="match status" value="1"/>
</dbReference>
<evidence type="ECO:0000256" key="3">
    <source>
        <dbReference type="ARBA" id="ARBA00013161"/>
    </source>
</evidence>
<dbReference type="InterPro" id="IPR014729">
    <property type="entry name" value="Rossmann-like_a/b/a_fold"/>
</dbReference>
<evidence type="ECO:0000256" key="4">
    <source>
        <dbReference type="ARBA" id="ARBA00022598"/>
    </source>
</evidence>
<evidence type="ECO:0000256" key="5">
    <source>
        <dbReference type="ARBA" id="ARBA00022741"/>
    </source>
</evidence>
<evidence type="ECO:0000256" key="13">
    <source>
        <dbReference type="ARBA" id="ARBA00080951"/>
    </source>
</evidence>
<comment type="catalytic activity">
    <reaction evidence="10">
        <text>tRNA(Trp) + L-tryptophan + ATP = L-tryptophyl-tRNA(Trp) + AMP + diphosphate + H(+)</text>
        <dbReference type="Rhea" id="RHEA:24080"/>
        <dbReference type="Rhea" id="RHEA-COMP:9671"/>
        <dbReference type="Rhea" id="RHEA-COMP:9705"/>
        <dbReference type="ChEBI" id="CHEBI:15378"/>
        <dbReference type="ChEBI" id="CHEBI:30616"/>
        <dbReference type="ChEBI" id="CHEBI:33019"/>
        <dbReference type="ChEBI" id="CHEBI:57912"/>
        <dbReference type="ChEBI" id="CHEBI:78442"/>
        <dbReference type="ChEBI" id="CHEBI:78535"/>
        <dbReference type="ChEBI" id="CHEBI:456215"/>
        <dbReference type="EC" id="6.1.1.2"/>
    </reaction>
</comment>
<sequence>MTMLMRTAALLQTIKPTKILNISAINISTNHSLNCKSQSCTRNSPRIFSGIQPTGIIHLGNYLGAISQWKKRQDENENVILEIADLHSITLPQNPETLRQSILQMLATLLACGISPEKVLLFQQSMVSTHAELSWILGCVCTMPRLAHLPTFKEKSASLKDVPLGLYIYPILQAADILSYKATHVPVGEDQSQHIQLTQELAKMFNKRYGYCFPIPHAIVTDNVYARLKSLRDPAKKMSKSDPDPKSRISLLDKPEEVIIKIKKAVTDFTSEISYDPEHRPGVSNLLSIHSFMSSKSIDVICKEVQGLNTVSYKKLLADVIVAHLQPIQKEYYAFLSDEEYLHNILKHGAEEALAISTKTLDEVKEKLGLKYSATIKTRVASNN</sequence>